<feature type="transmembrane region" description="Helical" evidence="1">
    <location>
        <begin position="300"/>
        <end position="318"/>
    </location>
</feature>
<sequence>MKFEVKKLVCKRIVYVIVVLSMLINGIYCFNSADRINSKKYKNASECQKNIYKKIEGKITQDKADFISTEYERLKKTIESGDYSKEYDETTYSGYIFLDYNIFKEIYDEFKYNVEYKTEAENICKKANECEKIYEIKDNKYFVEYYKNYSVIFSNRYIDEFYDTRGWDIYFKYSFSNLIIIMLIIFINCGIFCNEREEKMAVLIISTSSGKTHLIRDKIIAGVIVSLIIACVFYIEDFIIFMTVTNLHGFDNLIYSVRTFKMCPLNVSMLQFCIYIFICKITGIIVISSLVALASSMSDTNFVSSVLAVIFIIVLVIFNNIKIKTDILCLITPQLYLKEYDIVRIFNKPMLKTNYNMIFALLIVIAVYTAVWWLEAESGKVMKKERI</sequence>
<keyword evidence="1" id="KW-1133">Transmembrane helix</keyword>
<proteinExistence type="predicted"/>
<keyword evidence="1" id="KW-0812">Transmembrane</keyword>
<feature type="transmembrane region" description="Helical" evidence="1">
    <location>
        <begin position="173"/>
        <end position="193"/>
    </location>
</feature>
<dbReference type="SUPFAM" id="SSF47933">
    <property type="entry name" value="ERP29 C domain-like"/>
    <property type="match status" value="1"/>
</dbReference>
<organism evidence="2 3">
    <name type="scientific">Lachnospira hominis</name>
    <name type="common">ex Liu et al. 2021</name>
    <dbReference type="NCBI Taxonomy" id="2763051"/>
    <lineage>
        <taxon>Bacteria</taxon>
        <taxon>Bacillati</taxon>
        <taxon>Bacillota</taxon>
        <taxon>Clostridia</taxon>
        <taxon>Lachnospirales</taxon>
        <taxon>Lachnospiraceae</taxon>
        <taxon>Lachnospira</taxon>
    </lineage>
</organism>
<feature type="transmembrane region" description="Helical" evidence="1">
    <location>
        <begin position="12"/>
        <end position="33"/>
    </location>
</feature>
<reference evidence="2 3" key="1">
    <citation type="submission" date="2020-08" db="EMBL/GenBank/DDBJ databases">
        <title>Genome public.</title>
        <authorList>
            <person name="Liu C."/>
            <person name="Sun Q."/>
        </authorList>
    </citation>
    <scope>NUCLEOTIDE SEQUENCE [LARGE SCALE GENOMIC DNA]</scope>
    <source>
        <strain evidence="2 3">NSJ-43</strain>
    </source>
</reference>
<evidence type="ECO:0000313" key="3">
    <source>
        <dbReference type="Proteomes" id="UP000628463"/>
    </source>
</evidence>
<evidence type="ECO:0000256" key="1">
    <source>
        <dbReference type="SAM" id="Phobius"/>
    </source>
</evidence>
<feature type="transmembrane region" description="Helical" evidence="1">
    <location>
        <begin position="214"/>
        <end position="235"/>
    </location>
</feature>
<dbReference type="InterPro" id="IPR036356">
    <property type="entry name" value="ERp29_C_sf"/>
</dbReference>
<feature type="transmembrane region" description="Helical" evidence="1">
    <location>
        <begin position="354"/>
        <end position="374"/>
    </location>
</feature>
<dbReference type="EMBL" id="JACOPD010000003">
    <property type="protein sequence ID" value="MBC5680449.1"/>
    <property type="molecule type" value="Genomic_DNA"/>
</dbReference>
<dbReference type="Proteomes" id="UP000628463">
    <property type="component" value="Unassembled WGS sequence"/>
</dbReference>
<keyword evidence="3" id="KW-1185">Reference proteome</keyword>
<accession>A0ABR7FZ48</accession>
<keyword evidence="1" id="KW-0472">Membrane</keyword>
<name>A0ABR7FZ48_9FIRM</name>
<comment type="caution">
    <text evidence="2">The sequence shown here is derived from an EMBL/GenBank/DDBJ whole genome shotgun (WGS) entry which is preliminary data.</text>
</comment>
<evidence type="ECO:0008006" key="4">
    <source>
        <dbReference type="Google" id="ProtNLM"/>
    </source>
</evidence>
<dbReference type="Pfam" id="PF12679">
    <property type="entry name" value="ABC2_membrane_2"/>
    <property type="match status" value="1"/>
</dbReference>
<feature type="transmembrane region" description="Helical" evidence="1">
    <location>
        <begin position="272"/>
        <end position="294"/>
    </location>
</feature>
<dbReference type="RefSeq" id="WP_186836490.1">
    <property type="nucleotide sequence ID" value="NZ_JACOPD010000003.1"/>
</dbReference>
<protein>
    <recommendedName>
        <fullName evidence="4">ABC transporter permease</fullName>
    </recommendedName>
</protein>
<evidence type="ECO:0000313" key="2">
    <source>
        <dbReference type="EMBL" id="MBC5680449.1"/>
    </source>
</evidence>
<gene>
    <name evidence="2" type="ORF">H8S01_05680</name>
</gene>